<reference evidence="1 2" key="1">
    <citation type="journal article" date="2019" name="Appl. Environ. Microbiol.">
        <title>Clinically Unreported Salmonellosis Outbreak Detected via Comparative Genomic Analysis of Municipal Wastewater Salmonella Isolates.</title>
        <authorList>
            <person name="Diemert S."/>
            <person name="Yan T."/>
        </authorList>
    </citation>
    <scope>NUCLEOTIDE SEQUENCE [LARGE SCALE GENOMIC DNA]</scope>
    <source>
        <strain evidence="1 2">HIY0178</strain>
    </source>
</reference>
<organism evidence="1 2">
    <name type="scientific">Salmonella muenchen</name>
    <dbReference type="NCBI Taxonomy" id="596"/>
    <lineage>
        <taxon>Bacteria</taxon>
        <taxon>Pseudomonadati</taxon>
        <taxon>Pseudomonadota</taxon>
        <taxon>Gammaproteobacteria</taxon>
        <taxon>Enterobacterales</taxon>
        <taxon>Enterobacteriaceae</taxon>
        <taxon>Salmonella</taxon>
    </lineage>
</organism>
<name>A0A4Z9NE80_SALMU</name>
<protein>
    <submittedName>
        <fullName evidence="1">DUF4393 domain-containing protein</fullName>
    </submittedName>
</protein>
<comment type="caution">
    <text evidence="1">The sequence shown here is derived from an EMBL/GenBank/DDBJ whole genome shotgun (WGS) entry which is preliminary data.</text>
</comment>
<evidence type="ECO:0000313" key="2">
    <source>
        <dbReference type="Proteomes" id="UP000318962"/>
    </source>
</evidence>
<dbReference type="AlphaFoldDB" id="A0A4Z9NE80"/>
<dbReference type="Proteomes" id="UP000318962">
    <property type="component" value="Unassembled WGS sequence"/>
</dbReference>
<evidence type="ECO:0000313" key="1">
    <source>
        <dbReference type="EMBL" id="TRD75845.1"/>
    </source>
</evidence>
<proteinExistence type="predicted"/>
<gene>
    <name evidence="1" type="ORF">FG699_007530</name>
</gene>
<dbReference type="InterPro" id="IPR025506">
    <property type="entry name" value="Abi_alpha"/>
</dbReference>
<sequence>MLPQIPSETVVKIYEDLFQPALRQFGAAGERVAQTVCLLSLPFVYGAAKYEQLLVRIQKSFHKVPESELTPPPANAVYQIAEKLMSMPEDDAISEMYIELLSSCISKSNINSVHPAFVNLISQISGDEALFIDCLALRERSIYLKRTDSWVAPTHKEIEHVLLPWSGILMDGKPIEESVFNPDILNVPDYFFTYLEHLNSLGFVEYVHGPDYLLEKDFIDSVKGYDYWFISLTKFGRLFYNVCIKNLNMDGSGNKF</sequence>
<dbReference type="EMBL" id="VCUZ02000002">
    <property type="protein sequence ID" value="TRD75845.1"/>
    <property type="molecule type" value="Genomic_DNA"/>
</dbReference>
<dbReference type="RefSeq" id="WP_071786381.1">
    <property type="nucleotide sequence ID" value="NZ_VCSM02000002.1"/>
</dbReference>
<dbReference type="Pfam" id="PF14337">
    <property type="entry name" value="Abi_alpha"/>
    <property type="match status" value="1"/>
</dbReference>
<accession>A0A4Z9NE80</accession>